<name>A0ABW6D8W1_9BACT</name>
<gene>
    <name evidence="3" type="ORF">SKC35_07245</name>
</gene>
<protein>
    <submittedName>
        <fullName evidence="3">Nuclear transport factor 2 family protein</fullName>
    </submittedName>
</protein>
<feature type="signal peptide" evidence="1">
    <location>
        <begin position="1"/>
        <end position="23"/>
    </location>
</feature>
<feature type="chain" id="PRO_5046126834" evidence="1">
    <location>
        <begin position="24"/>
        <end position="149"/>
    </location>
</feature>
<dbReference type="InterPro" id="IPR032710">
    <property type="entry name" value="NTF2-like_dom_sf"/>
</dbReference>
<dbReference type="InterPro" id="IPR027843">
    <property type="entry name" value="DUF4440"/>
</dbReference>
<dbReference type="Gene3D" id="3.10.450.50">
    <property type="match status" value="1"/>
</dbReference>
<keyword evidence="1" id="KW-0732">Signal</keyword>
<evidence type="ECO:0000256" key="1">
    <source>
        <dbReference type="SAM" id="SignalP"/>
    </source>
</evidence>
<dbReference type="RefSeq" id="WP_377978724.1">
    <property type="nucleotide sequence ID" value="NZ_JBBKXY010000002.1"/>
</dbReference>
<evidence type="ECO:0000313" key="3">
    <source>
        <dbReference type="EMBL" id="MFD3293477.1"/>
    </source>
</evidence>
<dbReference type="Proteomes" id="UP001598112">
    <property type="component" value="Unassembled WGS sequence"/>
</dbReference>
<feature type="domain" description="DUF4440" evidence="2">
    <location>
        <begin position="36"/>
        <end position="133"/>
    </location>
</feature>
<organism evidence="3 4">
    <name type="scientific">Aquirufa originis</name>
    <dbReference type="NCBI Taxonomy" id="3096514"/>
    <lineage>
        <taxon>Bacteria</taxon>
        <taxon>Pseudomonadati</taxon>
        <taxon>Bacteroidota</taxon>
        <taxon>Cytophagia</taxon>
        <taxon>Cytophagales</taxon>
        <taxon>Flectobacillaceae</taxon>
        <taxon>Aquirufa</taxon>
    </lineage>
</organism>
<dbReference type="EMBL" id="JBBKXY010000002">
    <property type="protein sequence ID" value="MFD3293477.1"/>
    <property type="molecule type" value="Genomic_DNA"/>
</dbReference>
<evidence type="ECO:0000313" key="4">
    <source>
        <dbReference type="Proteomes" id="UP001598112"/>
    </source>
</evidence>
<dbReference type="SUPFAM" id="SSF54427">
    <property type="entry name" value="NTF2-like"/>
    <property type="match status" value="1"/>
</dbReference>
<dbReference type="Pfam" id="PF14534">
    <property type="entry name" value="DUF4440"/>
    <property type="match status" value="1"/>
</dbReference>
<comment type="caution">
    <text evidence="3">The sequence shown here is derived from an EMBL/GenBank/DDBJ whole genome shotgun (WGS) entry which is preliminary data.</text>
</comment>
<proteinExistence type="predicted"/>
<accession>A0ABW6D8W1</accession>
<evidence type="ECO:0000259" key="2">
    <source>
        <dbReference type="Pfam" id="PF14534"/>
    </source>
</evidence>
<keyword evidence="4" id="KW-1185">Reference proteome</keyword>
<sequence length="149" mass="17179">MKKLVFLLSILLVSISSSFAQTAAEKELIQLSMDKWQWMSDKDVDKLDKLFDPKAKFVHMSGTWKKDEELDIIKTGSIWYKKATVKDTAVEIVGNTAIVWNRITLDAIVREHVAVTEFTVTEVYQKQGNDWKMLAMTFSSVRDTHQIKH</sequence>
<reference evidence="3 4" key="1">
    <citation type="submission" date="2024-03" db="EMBL/GenBank/DDBJ databases">
        <title>Aquirufa genome sequencing.</title>
        <authorList>
            <person name="Pitt A."/>
            <person name="Hahn M.W."/>
        </authorList>
    </citation>
    <scope>NUCLEOTIDE SEQUENCE [LARGE SCALE GENOMIC DNA]</scope>
    <source>
        <strain evidence="3 4">KTFRIE-69F</strain>
    </source>
</reference>